<reference evidence="1 2" key="1">
    <citation type="submission" date="2024-02" db="EMBL/GenBank/DDBJ databases">
        <authorList>
            <person name="Chen Y."/>
            <person name="Shah S."/>
            <person name="Dougan E. K."/>
            <person name="Thang M."/>
            <person name="Chan C."/>
        </authorList>
    </citation>
    <scope>NUCLEOTIDE SEQUENCE [LARGE SCALE GENOMIC DNA]</scope>
</reference>
<dbReference type="EMBL" id="CAXAMN010004107">
    <property type="protein sequence ID" value="CAK9007649.1"/>
    <property type="molecule type" value="Genomic_DNA"/>
</dbReference>
<protein>
    <submittedName>
        <fullName evidence="1">Uncharacterized protein</fullName>
    </submittedName>
</protein>
<comment type="caution">
    <text evidence="1">The sequence shown here is derived from an EMBL/GenBank/DDBJ whole genome shotgun (WGS) entry which is preliminary data.</text>
</comment>
<feature type="non-terminal residue" evidence="1">
    <location>
        <position position="1"/>
    </location>
</feature>
<gene>
    <name evidence="1" type="ORF">CCMP2556_LOCUS8934</name>
</gene>
<evidence type="ECO:0000313" key="1">
    <source>
        <dbReference type="EMBL" id="CAK9007649.1"/>
    </source>
</evidence>
<evidence type="ECO:0000313" key="2">
    <source>
        <dbReference type="Proteomes" id="UP001642484"/>
    </source>
</evidence>
<organism evidence="1 2">
    <name type="scientific">Durusdinium trenchii</name>
    <dbReference type="NCBI Taxonomy" id="1381693"/>
    <lineage>
        <taxon>Eukaryota</taxon>
        <taxon>Sar</taxon>
        <taxon>Alveolata</taxon>
        <taxon>Dinophyceae</taxon>
        <taxon>Suessiales</taxon>
        <taxon>Symbiodiniaceae</taxon>
        <taxon>Durusdinium</taxon>
    </lineage>
</organism>
<sequence length="86" mass="9338">HSALEELGWSVEAIVKPEPSSHLNGFEIRRELNDARRGLELDPARQKAEALGAAIGGHAYLRTKEKWEATAVACFSQALQTAGALQ</sequence>
<name>A0ABP0IZY0_9DINO</name>
<dbReference type="Proteomes" id="UP001642484">
    <property type="component" value="Unassembled WGS sequence"/>
</dbReference>
<proteinExistence type="predicted"/>
<keyword evidence="2" id="KW-1185">Reference proteome</keyword>
<accession>A0ABP0IZY0</accession>
<feature type="non-terminal residue" evidence="1">
    <location>
        <position position="86"/>
    </location>
</feature>